<reference evidence="2" key="1">
    <citation type="journal article" date="2019" name="Int. J. Syst. Evol. Microbiol.">
        <title>The Global Catalogue of Microorganisms (GCM) 10K type strain sequencing project: providing services to taxonomists for standard genome sequencing and annotation.</title>
        <authorList>
            <consortium name="The Broad Institute Genomics Platform"/>
            <consortium name="The Broad Institute Genome Sequencing Center for Infectious Disease"/>
            <person name="Wu L."/>
            <person name="Ma J."/>
        </authorList>
    </citation>
    <scope>NUCLEOTIDE SEQUENCE [LARGE SCALE GENOMIC DNA]</scope>
    <source>
        <strain evidence="2">CCM 7327</strain>
    </source>
</reference>
<gene>
    <name evidence="1" type="ORF">GCM10019071_12770</name>
</gene>
<evidence type="ECO:0000313" key="2">
    <source>
        <dbReference type="Proteomes" id="UP000628109"/>
    </source>
</evidence>
<dbReference type="Proteomes" id="UP000628109">
    <property type="component" value="Unassembled WGS sequence"/>
</dbReference>
<evidence type="ECO:0000313" key="1">
    <source>
        <dbReference type="EMBL" id="GFZ85178.1"/>
    </source>
</evidence>
<name>A0ABQ1ETF5_SPHSA</name>
<keyword evidence="2" id="KW-1185">Reference proteome</keyword>
<proteinExistence type="predicted"/>
<comment type="caution">
    <text evidence="1">The sequence shown here is derived from an EMBL/GenBank/DDBJ whole genome shotgun (WGS) entry which is preliminary data.</text>
</comment>
<organism evidence="1 2">
    <name type="scientific">Sphingobium fuliginis (strain ATCC 27551)</name>
    <dbReference type="NCBI Taxonomy" id="336203"/>
    <lineage>
        <taxon>Bacteria</taxon>
        <taxon>Pseudomonadati</taxon>
        <taxon>Pseudomonadota</taxon>
        <taxon>Alphaproteobacteria</taxon>
        <taxon>Sphingomonadales</taxon>
        <taxon>Sphingomonadaceae</taxon>
        <taxon>Sphingobium</taxon>
    </lineage>
</organism>
<sequence length="210" mass="23188">MGMMEHHNCAFPQNVTTPPGASEAWMAATCHFQRARTAETSYDRSTWRPAYRAERRGGSDIPAAVDAEMERLTEARCEAEEALIATSAPDLQAAVWKLQYARRRWAAFEEWPDDWWSSIMADLTRLAALPSIEFDAASWLTQFEAVGGGFIVKPEGVEICFMLHGHPPAAQQEAKRLFDIIDADAVKRAAVRDVVVANVANESGGAHGRA</sequence>
<protein>
    <submittedName>
        <fullName evidence="1">Uncharacterized protein</fullName>
    </submittedName>
</protein>
<accession>A0ABQ1ETF5</accession>
<dbReference type="EMBL" id="BMDU01000002">
    <property type="protein sequence ID" value="GFZ85178.1"/>
    <property type="molecule type" value="Genomic_DNA"/>
</dbReference>